<dbReference type="Pfam" id="PF00970">
    <property type="entry name" value="FAD_binding_6"/>
    <property type="match status" value="1"/>
</dbReference>
<dbReference type="InterPro" id="IPR039261">
    <property type="entry name" value="FNR_nucleotide-bd"/>
</dbReference>
<name>A0ABW3NP68_9FLAO</name>
<dbReference type="InterPro" id="IPR017938">
    <property type="entry name" value="Riboflavin_synthase-like_b-brl"/>
</dbReference>
<evidence type="ECO:0000256" key="8">
    <source>
        <dbReference type="ARBA" id="ARBA00023014"/>
    </source>
</evidence>
<protein>
    <submittedName>
        <fullName evidence="10">FAD-binding oxidoreductase</fullName>
    </submittedName>
</protein>
<dbReference type="PANTHER" id="PTHR47354">
    <property type="entry name" value="NADH OXIDOREDUCTASE HCR"/>
    <property type="match status" value="1"/>
</dbReference>
<evidence type="ECO:0000256" key="3">
    <source>
        <dbReference type="ARBA" id="ARBA00022714"/>
    </source>
</evidence>
<keyword evidence="8" id="KW-0411">Iron-sulfur</keyword>
<dbReference type="PROSITE" id="PS51384">
    <property type="entry name" value="FAD_FR"/>
    <property type="match status" value="1"/>
</dbReference>
<evidence type="ECO:0000313" key="11">
    <source>
        <dbReference type="Proteomes" id="UP001597131"/>
    </source>
</evidence>
<dbReference type="InterPro" id="IPR001433">
    <property type="entry name" value="OxRdtase_FAD/NAD-bd"/>
</dbReference>
<reference evidence="11" key="1">
    <citation type="journal article" date="2019" name="Int. J. Syst. Evol. Microbiol.">
        <title>The Global Catalogue of Microorganisms (GCM) 10K type strain sequencing project: providing services to taxonomists for standard genome sequencing and annotation.</title>
        <authorList>
            <consortium name="The Broad Institute Genomics Platform"/>
            <consortium name="The Broad Institute Genome Sequencing Center for Infectious Disease"/>
            <person name="Wu L."/>
            <person name="Ma J."/>
        </authorList>
    </citation>
    <scope>NUCLEOTIDE SEQUENCE [LARGE SCALE GENOMIC DNA]</scope>
    <source>
        <strain evidence="11">CCUG 64793</strain>
    </source>
</reference>
<keyword evidence="3" id="KW-0001">2Fe-2S</keyword>
<dbReference type="Proteomes" id="UP001597131">
    <property type="component" value="Unassembled WGS sequence"/>
</dbReference>
<dbReference type="PANTHER" id="PTHR47354:SF6">
    <property type="entry name" value="NADH OXIDOREDUCTASE HCR"/>
    <property type="match status" value="1"/>
</dbReference>
<gene>
    <name evidence="10" type="ORF">ACFQ3Q_02940</name>
</gene>
<dbReference type="InterPro" id="IPR017927">
    <property type="entry name" value="FAD-bd_FR_type"/>
</dbReference>
<keyword evidence="7" id="KW-0408">Iron</keyword>
<dbReference type="InterPro" id="IPR050415">
    <property type="entry name" value="MRET"/>
</dbReference>
<keyword evidence="5" id="KW-0274">FAD</keyword>
<sequence length="222" mass="25348">MEHTVKIKAIDQVTHNVKSFKLEKPDDYNFTPGHATEVSINKEDWKDEKRPFTFTSLNESPDLEFTIKIYPDHHGVTEQLDKLKPGDELIIRDTWGAIDYHGPGYIIAGGAGITPYLAILRDLERKNKLRGNSLFFSNSTDKDIILKNELDKMLGNEVTYVITDQEDTKYHKGYINADFLKENIGDFHKQFYVCGPPKMTKEISKTLQKLGASPDAIQLDDQ</sequence>
<dbReference type="InterPro" id="IPR008333">
    <property type="entry name" value="Cbr1-like_FAD-bd_dom"/>
</dbReference>
<dbReference type="SUPFAM" id="SSF52343">
    <property type="entry name" value="Ferredoxin reductase-like, C-terminal NADP-linked domain"/>
    <property type="match status" value="1"/>
</dbReference>
<evidence type="ECO:0000256" key="4">
    <source>
        <dbReference type="ARBA" id="ARBA00022723"/>
    </source>
</evidence>
<dbReference type="Gene3D" id="3.40.50.80">
    <property type="entry name" value="Nucleotide-binding domain of ferredoxin-NADP reductase (FNR) module"/>
    <property type="match status" value="1"/>
</dbReference>
<keyword evidence="6" id="KW-0560">Oxidoreductase</keyword>
<comment type="cofactor">
    <cofactor evidence="1">
        <name>FAD</name>
        <dbReference type="ChEBI" id="CHEBI:57692"/>
    </cofactor>
</comment>
<evidence type="ECO:0000256" key="1">
    <source>
        <dbReference type="ARBA" id="ARBA00001974"/>
    </source>
</evidence>
<evidence type="ECO:0000256" key="5">
    <source>
        <dbReference type="ARBA" id="ARBA00022827"/>
    </source>
</evidence>
<evidence type="ECO:0000313" key="10">
    <source>
        <dbReference type="EMBL" id="MFD1094694.1"/>
    </source>
</evidence>
<dbReference type="Gene3D" id="2.40.30.10">
    <property type="entry name" value="Translation factors"/>
    <property type="match status" value="1"/>
</dbReference>
<keyword evidence="4" id="KW-0479">Metal-binding</keyword>
<feature type="domain" description="FAD-binding FR-type" evidence="9">
    <location>
        <begin position="1"/>
        <end position="101"/>
    </location>
</feature>
<keyword evidence="2" id="KW-0285">Flavoprotein</keyword>
<dbReference type="EMBL" id="JBHTLI010000001">
    <property type="protein sequence ID" value="MFD1094694.1"/>
    <property type="molecule type" value="Genomic_DNA"/>
</dbReference>
<evidence type="ECO:0000256" key="2">
    <source>
        <dbReference type="ARBA" id="ARBA00022630"/>
    </source>
</evidence>
<proteinExistence type="predicted"/>
<evidence type="ECO:0000259" key="9">
    <source>
        <dbReference type="PROSITE" id="PS51384"/>
    </source>
</evidence>
<accession>A0ABW3NP68</accession>
<organism evidence="10 11">
    <name type="scientific">Salegentibacter chungangensis</name>
    <dbReference type="NCBI Taxonomy" id="1335724"/>
    <lineage>
        <taxon>Bacteria</taxon>
        <taxon>Pseudomonadati</taxon>
        <taxon>Bacteroidota</taxon>
        <taxon>Flavobacteriia</taxon>
        <taxon>Flavobacteriales</taxon>
        <taxon>Flavobacteriaceae</taxon>
        <taxon>Salegentibacter</taxon>
    </lineage>
</organism>
<evidence type="ECO:0000256" key="7">
    <source>
        <dbReference type="ARBA" id="ARBA00023004"/>
    </source>
</evidence>
<dbReference type="Pfam" id="PF00175">
    <property type="entry name" value="NAD_binding_1"/>
    <property type="match status" value="1"/>
</dbReference>
<dbReference type="PRINTS" id="PR00410">
    <property type="entry name" value="PHEHYDRXLASE"/>
</dbReference>
<dbReference type="CDD" id="cd06196">
    <property type="entry name" value="FNR_like_1"/>
    <property type="match status" value="1"/>
</dbReference>
<dbReference type="SUPFAM" id="SSF63380">
    <property type="entry name" value="Riboflavin synthase domain-like"/>
    <property type="match status" value="1"/>
</dbReference>
<dbReference type="RefSeq" id="WP_380742747.1">
    <property type="nucleotide sequence ID" value="NZ_JBHTLI010000001.1"/>
</dbReference>
<keyword evidence="11" id="KW-1185">Reference proteome</keyword>
<evidence type="ECO:0000256" key="6">
    <source>
        <dbReference type="ARBA" id="ARBA00023002"/>
    </source>
</evidence>
<comment type="caution">
    <text evidence="10">The sequence shown here is derived from an EMBL/GenBank/DDBJ whole genome shotgun (WGS) entry which is preliminary data.</text>
</comment>